<evidence type="ECO:0000259" key="1">
    <source>
        <dbReference type="Pfam" id="PF00535"/>
    </source>
</evidence>
<dbReference type="Pfam" id="PF00535">
    <property type="entry name" value="Glycos_transf_2"/>
    <property type="match status" value="1"/>
</dbReference>
<dbReference type="SUPFAM" id="SSF53448">
    <property type="entry name" value="Nucleotide-diphospho-sugar transferases"/>
    <property type="match status" value="1"/>
</dbReference>
<dbReference type="Gene3D" id="3.90.550.10">
    <property type="entry name" value="Spore Coat Polysaccharide Biosynthesis Protein SpsA, Chain A"/>
    <property type="match status" value="1"/>
</dbReference>
<dbReference type="Proteomes" id="UP001491310">
    <property type="component" value="Unassembled WGS sequence"/>
</dbReference>
<protein>
    <recommendedName>
        <fullName evidence="1">Glycosyltransferase 2-like domain-containing protein</fullName>
    </recommendedName>
</protein>
<gene>
    <name evidence="2" type="ORF">WJX75_005660</name>
</gene>
<evidence type="ECO:0000313" key="2">
    <source>
        <dbReference type="EMBL" id="KAK9915885.1"/>
    </source>
</evidence>
<sequence length="540" mass="60540">MKPEGILKNFAEYDAVLMQGPSATTLADHVAYANVSAVRFVGVRESGINDDISPLYERPELIVLGSNTRAPLPKEPSLWFNPHMELPVGVVHDYRAPHYKELVQRIWPLCKSGKHMKEVRGKNAEATKDIMGLVIIANNEALRIADPLLSMKDHIDAWTVLENNSTDNTTAVVKQLMRGKPGQVVHTKFKDFSTARNLALKSHGSRTKYAVMLDADMSIPAAWRLRVTLQRLALLCASWAEDAMCAHAFKMQAFLEGIKFFTIRVFPTPGIGTEAGWHYTYPVHEIPQNTNLPPNAAGTDAVMKLLTVDIITAPDPLMRHVARAKKLDLRLLREERERKPDDQRVAFYLAQTLHAIDMLPQAVDAYEDRVQMGGWYEEIFESLLRKGKILMTIGGDPMPDLMKAAGISPYRAEPYMVMAWHHAKLSAACNSSGWRDSACFLRHCVAALHYAKRASKMPQPRKDVMFVDLATYTQHALGAVAEHGFQVAWKLKGAARMGMDAAANLWHFEGRHNINKTRAIQVLNKHIKLAATLKPDSTMW</sequence>
<dbReference type="InterPro" id="IPR001173">
    <property type="entry name" value="Glyco_trans_2-like"/>
</dbReference>
<keyword evidence="3" id="KW-1185">Reference proteome</keyword>
<evidence type="ECO:0000313" key="3">
    <source>
        <dbReference type="Proteomes" id="UP001491310"/>
    </source>
</evidence>
<dbReference type="InterPro" id="IPR029044">
    <property type="entry name" value="Nucleotide-diphossugar_trans"/>
</dbReference>
<organism evidence="2 3">
    <name type="scientific">Coccomyxa subellipsoidea</name>
    <dbReference type="NCBI Taxonomy" id="248742"/>
    <lineage>
        <taxon>Eukaryota</taxon>
        <taxon>Viridiplantae</taxon>
        <taxon>Chlorophyta</taxon>
        <taxon>core chlorophytes</taxon>
        <taxon>Trebouxiophyceae</taxon>
        <taxon>Trebouxiophyceae incertae sedis</taxon>
        <taxon>Coccomyxaceae</taxon>
        <taxon>Coccomyxa</taxon>
    </lineage>
</organism>
<feature type="domain" description="Glycosyltransferase 2-like" evidence="1">
    <location>
        <begin position="134"/>
        <end position="222"/>
    </location>
</feature>
<proteinExistence type="predicted"/>
<name>A0ABR2YVU7_9CHLO</name>
<accession>A0ABR2YVU7</accession>
<reference evidence="2 3" key="1">
    <citation type="journal article" date="2024" name="Nat. Commun.">
        <title>Phylogenomics reveals the evolutionary origins of lichenization in chlorophyte algae.</title>
        <authorList>
            <person name="Puginier C."/>
            <person name="Libourel C."/>
            <person name="Otte J."/>
            <person name="Skaloud P."/>
            <person name="Haon M."/>
            <person name="Grisel S."/>
            <person name="Petersen M."/>
            <person name="Berrin J.G."/>
            <person name="Delaux P.M."/>
            <person name="Dal Grande F."/>
            <person name="Keller J."/>
        </authorList>
    </citation>
    <scope>NUCLEOTIDE SEQUENCE [LARGE SCALE GENOMIC DNA]</scope>
    <source>
        <strain evidence="2 3">SAG 216-7</strain>
    </source>
</reference>
<comment type="caution">
    <text evidence="2">The sequence shown here is derived from an EMBL/GenBank/DDBJ whole genome shotgun (WGS) entry which is preliminary data.</text>
</comment>
<dbReference type="EMBL" id="JALJOT010000004">
    <property type="protein sequence ID" value="KAK9915885.1"/>
    <property type="molecule type" value="Genomic_DNA"/>
</dbReference>